<feature type="transmembrane region" description="Helical" evidence="1">
    <location>
        <begin position="202"/>
        <end position="222"/>
    </location>
</feature>
<dbReference type="Gene3D" id="3.40.190.10">
    <property type="entry name" value="Periplasmic binding protein-like II"/>
    <property type="match status" value="1"/>
</dbReference>
<keyword evidence="1" id="KW-0812">Transmembrane</keyword>
<accession>A0A9X6RM29</accession>
<evidence type="ECO:0000256" key="1">
    <source>
        <dbReference type="SAM" id="Phobius"/>
    </source>
</evidence>
<dbReference type="AlphaFoldDB" id="A0A9X6RM29"/>
<evidence type="ECO:0000313" key="2">
    <source>
        <dbReference type="EMBL" id="OWA52924.1"/>
    </source>
</evidence>
<reference evidence="3" key="1">
    <citation type="submission" date="2017-01" db="EMBL/GenBank/DDBJ databases">
        <title>Comparative genomics of anhydrobiosis in the tardigrade Hypsibius dujardini.</title>
        <authorList>
            <person name="Yoshida Y."/>
            <person name="Koutsovoulos G."/>
            <person name="Laetsch D."/>
            <person name="Stevens L."/>
            <person name="Kumar S."/>
            <person name="Horikawa D."/>
            <person name="Ishino K."/>
            <person name="Komine S."/>
            <person name="Tomita M."/>
            <person name="Blaxter M."/>
            <person name="Arakawa K."/>
        </authorList>
    </citation>
    <scope>NUCLEOTIDE SEQUENCE [LARGE SCALE GENOMIC DNA]</scope>
    <source>
        <strain evidence="3">Z151</strain>
    </source>
</reference>
<dbReference type="Proteomes" id="UP000192578">
    <property type="component" value="Unassembled WGS sequence"/>
</dbReference>
<sequence>MSSAIRETLQIAMDADLVAGNKVNEAFYTTVVTLICRRLKCECNITTTNFNWNASTHDGFNNFFQAVFGGDNPFAIGVSALTMTSERMQTVDFVFPIESDKYGIALFEAALVPIDQAAFFNALFARTSVIKTFIVIALIFVAIALLITCGKLILTSSFGSSHSTKIISVAKGMFGLYAVAFGQDGIATNSATSKSLYGFYSIWFWMVMVIGAVFCSLLPSFLTVATKQLPFTDAPSFRDSGYPLFGGPLPLKMLNDSTDPDRQAIAKAMEVLPFNEMYDCESRERVVGARAAFMTDGGSCSHLHKNCQTSFFAIQNMANIYEATFVTAKRSRHRNTFSRE</sequence>
<proteinExistence type="predicted"/>
<dbReference type="EMBL" id="MTYJ01000293">
    <property type="protein sequence ID" value="OWA52924.1"/>
    <property type="molecule type" value="Genomic_DNA"/>
</dbReference>
<gene>
    <name evidence="2" type="ORF">BV898_17366</name>
</gene>
<keyword evidence="3" id="KW-1185">Reference proteome</keyword>
<keyword evidence="1" id="KW-1133">Transmembrane helix</keyword>
<feature type="transmembrane region" description="Helical" evidence="1">
    <location>
        <begin position="133"/>
        <end position="154"/>
    </location>
</feature>
<name>A0A9X6RM29_HYPEX</name>
<organism evidence="2 3">
    <name type="scientific">Hypsibius exemplaris</name>
    <name type="common">Freshwater tardigrade</name>
    <dbReference type="NCBI Taxonomy" id="2072580"/>
    <lineage>
        <taxon>Eukaryota</taxon>
        <taxon>Metazoa</taxon>
        <taxon>Ecdysozoa</taxon>
        <taxon>Tardigrada</taxon>
        <taxon>Eutardigrada</taxon>
        <taxon>Parachela</taxon>
        <taxon>Hypsibioidea</taxon>
        <taxon>Hypsibiidae</taxon>
        <taxon>Hypsibius</taxon>
    </lineage>
</organism>
<comment type="caution">
    <text evidence="2">The sequence shown here is derived from an EMBL/GenBank/DDBJ whole genome shotgun (WGS) entry which is preliminary data.</text>
</comment>
<evidence type="ECO:0000313" key="3">
    <source>
        <dbReference type="Proteomes" id="UP000192578"/>
    </source>
</evidence>
<dbReference type="SUPFAM" id="SSF53850">
    <property type="entry name" value="Periplasmic binding protein-like II"/>
    <property type="match status" value="1"/>
</dbReference>
<protein>
    <submittedName>
        <fullName evidence="2">Uncharacterized protein</fullName>
    </submittedName>
</protein>
<keyword evidence="1" id="KW-0472">Membrane</keyword>